<keyword evidence="2" id="KW-1185">Reference proteome</keyword>
<accession>A0A4Q8AA74</accession>
<evidence type="ECO:0008006" key="3">
    <source>
        <dbReference type="Google" id="ProtNLM"/>
    </source>
</evidence>
<reference evidence="1 2" key="1">
    <citation type="submission" date="2019-02" db="EMBL/GenBank/DDBJ databases">
        <title>Sequencing the genomes of 1000 actinobacteria strains.</title>
        <authorList>
            <person name="Klenk H.-P."/>
        </authorList>
    </citation>
    <scope>NUCLEOTIDE SEQUENCE [LARGE SCALE GENOMIC DNA]</scope>
    <source>
        <strain evidence="1 2">DSM 17364</strain>
    </source>
</reference>
<sequence length="304" mass="32857">MAARRRRRRRFRAFLTLALSVAVVAVGIYGVSRYAGESQILVREQCTAFIGSERHTLAPDQAANAALIGAVSVERGLRARAATIGIATSMQESKLRNIDYGDEAGPDSRGLFQQRPSQGWGTEEQVMDPLYAANRFYAELERFDYSSMRVTEAAQKVQRSAFPEAYEQHEPTARAFASALTGHSPASLDCTLRRAEAAGDAAAVRDQLGEQHSPLLAARAEVDGRRLSIPTHASGGLVDSNELTQRTGWSIAQWAVARAGTENIESVSFGGLIWNRAENRWVQGSTTDGHVIVTVSAAPGTPTG</sequence>
<organism evidence="1 2">
    <name type="scientific">Zhihengliuella halotolerans</name>
    <dbReference type="NCBI Taxonomy" id="370736"/>
    <lineage>
        <taxon>Bacteria</taxon>
        <taxon>Bacillati</taxon>
        <taxon>Actinomycetota</taxon>
        <taxon>Actinomycetes</taxon>
        <taxon>Micrococcales</taxon>
        <taxon>Micrococcaceae</taxon>
        <taxon>Zhihengliuella</taxon>
    </lineage>
</organism>
<comment type="caution">
    <text evidence="1">The sequence shown here is derived from an EMBL/GenBank/DDBJ whole genome shotgun (WGS) entry which is preliminary data.</text>
</comment>
<evidence type="ECO:0000313" key="1">
    <source>
        <dbReference type="EMBL" id="RZU61002.1"/>
    </source>
</evidence>
<proteinExistence type="predicted"/>
<name>A0A4Q8AA74_9MICC</name>
<dbReference type="EMBL" id="SHLA01000001">
    <property type="protein sequence ID" value="RZU61002.1"/>
    <property type="molecule type" value="Genomic_DNA"/>
</dbReference>
<evidence type="ECO:0000313" key="2">
    <source>
        <dbReference type="Proteomes" id="UP000292685"/>
    </source>
</evidence>
<dbReference type="Proteomes" id="UP000292685">
    <property type="component" value="Unassembled WGS sequence"/>
</dbReference>
<dbReference type="RefSeq" id="WP_130449203.1">
    <property type="nucleotide sequence ID" value="NZ_SHLA01000001.1"/>
</dbReference>
<dbReference type="OrthoDB" id="5171895at2"/>
<gene>
    <name evidence="1" type="ORF">EV380_0557</name>
</gene>
<protein>
    <recommendedName>
        <fullName evidence="3">Heavy metal transporter</fullName>
    </recommendedName>
</protein>
<dbReference type="AlphaFoldDB" id="A0A4Q8AA74"/>